<dbReference type="EMBL" id="QOIL01000012">
    <property type="protein sequence ID" value="RCG28965.1"/>
    <property type="molecule type" value="Genomic_DNA"/>
</dbReference>
<dbReference type="Proteomes" id="UP000253094">
    <property type="component" value="Unassembled WGS sequence"/>
</dbReference>
<dbReference type="PROSITE" id="PS00059">
    <property type="entry name" value="ADH_ZINC"/>
    <property type="match status" value="1"/>
</dbReference>
<dbReference type="GO" id="GO:0016491">
    <property type="term" value="F:oxidoreductase activity"/>
    <property type="evidence" value="ECO:0007669"/>
    <property type="project" value="UniProtKB-KW"/>
</dbReference>
<keyword evidence="3 6" id="KW-0479">Metal-binding</keyword>
<accession>A0A367FH39</accession>
<feature type="domain" description="Enoyl reductase (ER)" evidence="7">
    <location>
        <begin position="16"/>
        <end position="350"/>
    </location>
</feature>
<dbReference type="InterPro" id="IPR020843">
    <property type="entry name" value="ER"/>
</dbReference>
<dbReference type="PANTHER" id="PTHR43350:SF17">
    <property type="entry name" value="NAD-DEPENDENT ALCOHOL DEHYDROGENASE"/>
    <property type="match status" value="1"/>
</dbReference>
<dbReference type="Pfam" id="PF00107">
    <property type="entry name" value="ADH_zinc_N"/>
    <property type="match status" value="1"/>
</dbReference>
<evidence type="ECO:0000256" key="3">
    <source>
        <dbReference type="ARBA" id="ARBA00022723"/>
    </source>
</evidence>
<evidence type="ECO:0000313" key="8">
    <source>
        <dbReference type="EMBL" id="RCG28965.1"/>
    </source>
</evidence>
<gene>
    <name evidence="8" type="ORF">DQ384_21620</name>
</gene>
<keyword evidence="9" id="KW-1185">Reference proteome</keyword>
<dbReference type="SUPFAM" id="SSF50129">
    <property type="entry name" value="GroES-like"/>
    <property type="match status" value="1"/>
</dbReference>
<name>A0A367FH39_9ACTN</name>
<evidence type="ECO:0000259" key="7">
    <source>
        <dbReference type="SMART" id="SM00829"/>
    </source>
</evidence>
<dbReference type="GO" id="GO:0008270">
    <property type="term" value="F:zinc ion binding"/>
    <property type="evidence" value="ECO:0007669"/>
    <property type="project" value="InterPro"/>
</dbReference>
<evidence type="ECO:0000256" key="6">
    <source>
        <dbReference type="RuleBase" id="RU361277"/>
    </source>
</evidence>
<dbReference type="InterPro" id="IPR002328">
    <property type="entry name" value="ADH_Zn_CS"/>
</dbReference>
<dbReference type="InterPro" id="IPR011032">
    <property type="entry name" value="GroES-like_sf"/>
</dbReference>
<evidence type="ECO:0000256" key="1">
    <source>
        <dbReference type="ARBA" id="ARBA00001947"/>
    </source>
</evidence>
<sequence>MAVSATMRAALLTGIGQPLEIREVPMPRIGPDEVLVRTLSSGVCRTDLHIQDGLAYVPELPHIMGHEPAGIVVERGLAVSEVEVGEVVVPHLFVADRDCRFTRAGADAQALHLRGILGVTLPGGFAEYFSAPARNLLKVPAGLDPRIAGLSSCAVVTAVHAYRRGTVAPVRTAVVIGAGGIGQILVQLLAGDGVSTAAVDVSEDNLALAIRNGAGHTAPASATDRVPALRAWAESLADDTSAGDGVDLVIDLVGSSTTMADAAQYVRRRGRIVVVGEEPDFPGISSTTLAQRELEIVGSRNGDRSDQHDALRLLAEGVVTPSLDREYPLECANEALARLRSGRAHGRVLITHEALRRHQGDRQDDARRGAGR</sequence>
<evidence type="ECO:0000256" key="5">
    <source>
        <dbReference type="ARBA" id="ARBA00023002"/>
    </source>
</evidence>
<dbReference type="Gene3D" id="3.90.180.10">
    <property type="entry name" value="Medium-chain alcohol dehydrogenases, catalytic domain"/>
    <property type="match status" value="1"/>
</dbReference>
<dbReference type="SMART" id="SM00829">
    <property type="entry name" value="PKS_ER"/>
    <property type="match status" value="1"/>
</dbReference>
<dbReference type="AlphaFoldDB" id="A0A367FH39"/>
<comment type="cofactor">
    <cofactor evidence="1 6">
        <name>Zn(2+)</name>
        <dbReference type="ChEBI" id="CHEBI:29105"/>
    </cofactor>
</comment>
<reference evidence="8 9" key="1">
    <citation type="submission" date="2018-06" db="EMBL/GenBank/DDBJ databases">
        <title>Sphaerisporangium craniellae sp. nov., isolated from a marine sponge in the South China Sea.</title>
        <authorList>
            <person name="Li L."/>
        </authorList>
    </citation>
    <scope>NUCLEOTIDE SEQUENCE [LARGE SCALE GENOMIC DNA]</scope>
    <source>
        <strain evidence="8 9">CCTCC AA 208026</strain>
    </source>
</reference>
<comment type="similarity">
    <text evidence="2 6">Belongs to the zinc-containing alcohol dehydrogenase family.</text>
</comment>
<keyword evidence="4 6" id="KW-0862">Zinc</keyword>
<dbReference type="InterPro" id="IPR013154">
    <property type="entry name" value="ADH-like_N"/>
</dbReference>
<evidence type="ECO:0000256" key="2">
    <source>
        <dbReference type="ARBA" id="ARBA00008072"/>
    </source>
</evidence>
<organism evidence="8 9">
    <name type="scientific">Sphaerisporangium album</name>
    <dbReference type="NCBI Taxonomy" id="509200"/>
    <lineage>
        <taxon>Bacteria</taxon>
        <taxon>Bacillati</taxon>
        <taxon>Actinomycetota</taxon>
        <taxon>Actinomycetes</taxon>
        <taxon>Streptosporangiales</taxon>
        <taxon>Streptosporangiaceae</taxon>
        <taxon>Sphaerisporangium</taxon>
    </lineage>
</organism>
<dbReference type="SUPFAM" id="SSF51735">
    <property type="entry name" value="NAD(P)-binding Rossmann-fold domains"/>
    <property type="match status" value="1"/>
</dbReference>
<evidence type="ECO:0000256" key="4">
    <source>
        <dbReference type="ARBA" id="ARBA00022833"/>
    </source>
</evidence>
<protein>
    <recommendedName>
        <fullName evidence="7">Enoyl reductase (ER) domain-containing protein</fullName>
    </recommendedName>
</protein>
<dbReference type="PANTHER" id="PTHR43350">
    <property type="entry name" value="NAD-DEPENDENT ALCOHOL DEHYDROGENASE"/>
    <property type="match status" value="1"/>
</dbReference>
<evidence type="ECO:0000313" key="9">
    <source>
        <dbReference type="Proteomes" id="UP000253094"/>
    </source>
</evidence>
<dbReference type="InterPro" id="IPR013149">
    <property type="entry name" value="ADH-like_C"/>
</dbReference>
<dbReference type="Pfam" id="PF08240">
    <property type="entry name" value="ADH_N"/>
    <property type="match status" value="1"/>
</dbReference>
<comment type="caution">
    <text evidence="8">The sequence shown here is derived from an EMBL/GenBank/DDBJ whole genome shotgun (WGS) entry which is preliminary data.</text>
</comment>
<proteinExistence type="inferred from homology"/>
<keyword evidence="5" id="KW-0560">Oxidoreductase</keyword>
<dbReference type="InterPro" id="IPR036291">
    <property type="entry name" value="NAD(P)-bd_dom_sf"/>
</dbReference>